<comment type="caution">
    <text evidence="2">The sequence shown here is derived from an EMBL/GenBank/DDBJ whole genome shotgun (WGS) entry which is preliminary data.</text>
</comment>
<evidence type="ECO:0000259" key="1">
    <source>
        <dbReference type="PROSITE" id="PS50943"/>
    </source>
</evidence>
<keyword evidence="3" id="KW-1185">Reference proteome</keyword>
<dbReference type="InterPro" id="IPR010982">
    <property type="entry name" value="Lambda_DNA-bd_dom_sf"/>
</dbReference>
<gene>
    <name evidence="2" type="ORF">BCL67_109106</name>
</gene>
<accession>A0A2T0YJ14</accession>
<evidence type="ECO:0000313" key="2">
    <source>
        <dbReference type="EMBL" id="PRZ15185.1"/>
    </source>
</evidence>
<dbReference type="Gene3D" id="1.10.260.40">
    <property type="entry name" value="lambda repressor-like DNA-binding domains"/>
    <property type="match status" value="1"/>
</dbReference>
<reference evidence="2 3" key="1">
    <citation type="submission" date="2018-03" db="EMBL/GenBank/DDBJ databases">
        <title>Comparative analysis of microorganisms from saline springs in Andes Mountain Range, Colombia.</title>
        <authorList>
            <person name="Rubin E."/>
        </authorList>
    </citation>
    <scope>NUCLEOTIDE SEQUENCE [LARGE SCALE GENOMIC DNA]</scope>
    <source>
        <strain evidence="2 3">CG 35</strain>
    </source>
</reference>
<feature type="domain" description="HTH cro/C1-type" evidence="1">
    <location>
        <begin position="57"/>
        <end position="93"/>
    </location>
</feature>
<dbReference type="PROSITE" id="PS50943">
    <property type="entry name" value="HTH_CROC1"/>
    <property type="match status" value="1"/>
</dbReference>
<evidence type="ECO:0000313" key="3">
    <source>
        <dbReference type="Proteomes" id="UP000238217"/>
    </source>
</evidence>
<sequence>MVISALREEAKLENPELLKSYMRRGYWSVRPLADEVDFRLRRSYKKRLRLNPTAPEGCKKSTIGNLRSGYRSTVHPDTAQAICEVFGIPVEGLFLVTNSNVQREVGASVR</sequence>
<name>A0A2T0YJ14_9MICC</name>
<dbReference type="InterPro" id="IPR001387">
    <property type="entry name" value="Cro/C1-type_HTH"/>
</dbReference>
<dbReference type="AlphaFoldDB" id="A0A2T0YJ14"/>
<dbReference type="RefSeq" id="WP_106123103.1">
    <property type="nucleotide sequence ID" value="NZ_PVTY01000009.1"/>
</dbReference>
<dbReference type="Proteomes" id="UP000238217">
    <property type="component" value="Unassembled WGS sequence"/>
</dbReference>
<dbReference type="EMBL" id="PVTY01000009">
    <property type="protein sequence ID" value="PRZ15185.1"/>
    <property type="molecule type" value="Genomic_DNA"/>
</dbReference>
<organism evidence="2 3">
    <name type="scientific">Nesterenkonia sandarakina</name>
    <dbReference type="NCBI Taxonomy" id="272918"/>
    <lineage>
        <taxon>Bacteria</taxon>
        <taxon>Bacillati</taxon>
        <taxon>Actinomycetota</taxon>
        <taxon>Actinomycetes</taxon>
        <taxon>Micrococcales</taxon>
        <taxon>Micrococcaceae</taxon>
        <taxon>Nesterenkonia</taxon>
    </lineage>
</organism>
<protein>
    <recommendedName>
        <fullName evidence="1">HTH cro/C1-type domain-containing protein</fullName>
    </recommendedName>
</protein>
<proteinExistence type="predicted"/>
<dbReference type="OrthoDB" id="7428772at2"/>
<dbReference type="GO" id="GO:0003677">
    <property type="term" value="F:DNA binding"/>
    <property type="evidence" value="ECO:0007669"/>
    <property type="project" value="InterPro"/>
</dbReference>